<evidence type="ECO:0000256" key="4">
    <source>
        <dbReference type="SAM" id="Phobius"/>
    </source>
</evidence>
<evidence type="ECO:0000313" key="5">
    <source>
        <dbReference type="EMBL" id="MBK9982255.1"/>
    </source>
</evidence>
<protein>
    <submittedName>
        <fullName evidence="5">Tetratricopeptide repeat protein</fullName>
    </submittedName>
</protein>
<feature type="transmembrane region" description="Helical" evidence="4">
    <location>
        <begin position="360"/>
        <end position="379"/>
    </location>
</feature>
<feature type="transmembrane region" description="Helical" evidence="4">
    <location>
        <begin position="386"/>
        <end position="405"/>
    </location>
</feature>
<evidence type="ECO:0000256" key="2">
    <source>
        <dbReference type="ARBA" id="ARBA00022803"/>
    </source>
</evidence>
<feature type="transmembrane region" description="Helical" evidence="4">
    <location>
        <begin position="20"/>
        <end position="41"/>
    </location>
</feature>
<reference evidence="5 6" key="1">
    <citation type="submission" date="2020-10" db="EMBL/GenBank/DDBJ databases">
        <title>Connecting structure to function with the recovery of over 1000 high-quality activated sludge metagenome-assembled genomes encoding full-length rRNA genes using long-read sequencing.</title>
        <authorList>
            <person name="Singleton C.M."/>
            <person name="Petriglieri F."/>
            <person name="Kristensen J.M."/>
            <person name="Kirkegaard R.H."/>
            <person name="Michaelsen T.Y."/>
            <person name="Andersen M.H."/>
            <person name="Karst S.M."/>
            <person name="Dueholm M.S."/>
            <person name="Nielsen P.H."/>
            <person name="Albertsen M."/>
        </authorList>
    </citation>
    <scope>NUCLEOTIDE SEQUENCE [LARGE SCALE GENOMIC DNA]</scope>
    <source>
        <strain evidence="5">Ribe_18-Q3-R11-54_MAXAC.273</strain>
    </source>
</reference>
<proteinExistence type="predicted"/>
<dbReference type="PANTHER" id="PTHR44227">
    <property type="match status" value="1"/>
</dbReference>
<dbReference type="Proteomes" id="UP000808337">
    <property type="component" value="Unassembled WGS sequence"/>
</dbReference>
<accession>A0A9D7XNI8</accession>
<evidence type="ECO:0000313" key="6">
    <source>
        <dbReference type="Proteomes" id="UP000808337"/>
    </source>
</evidence>
<feature type="transmembrane region" description="Helical" evidence="4">
    <location>
        <begin position="100"/>
        <end position="121"/>
    </location>
</feature>
<feature type="transmembrane region" description="Helical" evidence="4">
    <location>
        <begin position="332"/>
        <end position="354"/>
    </location>
</feature>
<dbReference type="PROSITE" id="PS50005">
    <property type="entry name" value="TPR"/>
    <property type="match status" value="2"/>
</dbReference>
<dbReference type="PANTHER" id="PTHR44227:SF3">
    <property type="entry name" value="PROTEIN O-MANNOSYL-TRANSFERASE TMTC4"/>
    <property type="match status" value="1"/>
</dbReference>
<dbReference type="InterPro" id="IPR019734">
    <property type="entry name" value="TPR_rpt"/>
</dbReference>
<gene>
    <name evidence="5" type="ORF">IPP15_07505</name>
</gene>
<dbReference type="Pfam" id="PF14559">
    <property type="entry name" value="TPR_19"/>
    <property type="match status" value="1"/>
</dbReference>
<comment type="caution">
    <text evidence="5">The sequence shown here is derived from an EMBL/GenBank/DDBJ whole genome shotgun (WGS) entry which is preliminary data.</text>
</comment>
<dbReference type="AlphaFoldDB" id="A0A9D7XNI8"/>
<dbReference type="InterPro" id="IPR011990">
    <property type="entry name" value="TPR-like_helical_dom_sf"/>
</dbReference>
<keyword evidence="4" id="KW-0812">Transmembrane</keyword>
<evidence type="ECO:0000256" key="3">
    <source>
        <dbReference type="PROSITE-ProRule" id="PRU00339"/>
    </source>
</evidence>
<dbReference type="SMART" id="SM00028">
    <property type="entry name" value="TPR"/>
    <property type="match status" value="4"/>
</dbReference>
<keyword evidence="4" id="KW-1133">Transmembrane helix</keyword>
<dbReference type="Gene3D" id="1.25.40.10">
    <property type="entry name" value="Tetratricopeptide repeat domain"/>
    <property type="match status" value="1"/>
</dbReference>
<evidence type="ECO:0000256" key="1">
    <source>
        <dbReference type="ARBA" id="ARBA00022737"/>
    </source>
</evidence>
<name>A0A9D7XNI8_9BACT</name>
<keyword evidence="1" id="KW-0677">Repeat</keyword>
<keyword evidence="2 3" id="KW-0802">TPR repeat</keyword>
<sequence>MAKKKVKSKPTESSWMKHTWWAIPLLAILVYIPSFTGQFTLDDNLIVEDNTMIRSLSNLPQIWKSHYWAGKIDANDTSLYRPLTLTTYALQYAMTKGNPIPFHILNILLHALVCFSLMKLVHLLFKNNYLTFLSGLFFAIHPIHTEAVSGIVGRAELMSALFIMTASISYHHWREKGNSKWLIALLLSTAAAITSKEHGFMIPLILAVQETAYYFNTRKYQWGNKRIWTAIGSVTLICICLWIVHSNITGPPVPHEQWLGVKPSNRIATSLRTAAEYLGLHIWPMKLSADYWTDEVPIVGFGHIKVILTLFLLLLIKALAFWQRRRMVPFTWGIMFFFLTLLPVSNLLFAAGFLKAERILYIPSIGIIVAVAALLVRLYETGKGKVAAYILTGLLTLFFIGRTWIRASDWKSNFTLAQATLKTSPNSPRFNNMMGLEMEHQNKHEEALKYYERAVKGNPNHVPALVNLATEYNNFKRSDEAIATLKKAIKIDPNTVIAYVNLMSVYRSLGDYDNNLAVANQALAMFPGSAPVLWNAANAYQLKQDMPKANELRAKAKQIQPDIGGNQ</sequence>
<dbReference type="SUPFAM" id="SSF48452">
    <property type="entry name" value="TPR-like"/>
    <property type="match status" value="1"/>
</dbReference>
<feature type="transmembrane region" description="Helical" evidence="4">
    <location>
        <begin position="227"/>
        <end position="245"/>
    </location>
</feature>
<dbReference type="EMBL" id="JADKGY010000006">
    <property type="protein sequence ID" value="MBK9982255.1"/>
    <property type="molecule type" value="Genomic_DNA"/>
</dbReference>
<feature type="repeat" description="TPR" evidence="3">
    <location>
        <begin position="428"/>
        <end position="461"/>
    </location>
</feature>
<keyword evidence="4" id="KW-0472">Membrane</keyword>
<feature type="transmembrane region" description="Helical" evidence="4">
    <location>
        <begin position="298"/>
        <end position="320"/>
    </location>
</feature>
<dbReference type="InterPro" id="IPR052346">
    <property type="entry name" value="O-mannosyl-transferase_TMTC"/>
</dbReference>
<feature type="repeat" description="TPR" evidence="3">
    <location>
        <begin position="462"/>
        <end position="495"/>
    </location>
</feature>
<organism evidence="5 6">
    <name type="scientific">Candidatus Opimibacter skivensis</name>
    <dbReference type="NCBI Taxonomy" id="2982028"/>
    <lineage>
        <taxon>Bacteria</taxon>
        <taxon>Pseudomonadati</taxon>
        <taxon>Bacteroidota</taxon>
        <taxon>Saprospiria</taxon>
        <taxon>Saprospirales</taxon>
        <taxon>Saprospiraceae</taxon>
        <taxon>Candidatus Opimibacter</taxon>
    </lineage>
</organism>